<dbReference type="EMBL" id="MGES01000006">
    <property type="protein sequence ID" value="OGL89354.1"/>
    <property type="molecule type" value="Genomic_DNA"/>
</dbReference>
<evidence type="ECO:0000256" key="3">
    <source>
        <dbReference type="ARBA" id="ARBA00022989"/>
    </source>
</evidence>
<evidence type="ECO:0000256" key="5">
    <source>
        <dbReference type="SAM" id="Phobius"/>
    </source>
</evidence>
<evidence type="ECO:0000313" key="7">
    <source>
        <dbReference type="Proteomes" id="UP000176678"/>
    </source>
</evidence>
<feature type="transmembrane region" description="Helical" evidence="5">
    <location>
        <begin position="6"/>
        <end position="24"/>
    </location>
</feature>
<keyword evidence="2 5" id="KW-0812">Transmembrane</keyword>
<keyword evidence="4 5" id="KW-0472">Membrane</keyword>
<keyword evidence="3 5" id="KW-1133">Transmembrane helix</keyword>
<dbReference type="GO" id="GO:0016020">
    <property type="term" value="C:membrane"/>
    <property type="evidence" value="ECO:0007669"/>
    <property type="project" value="UniProtKB-SubCell"/>
</dbReference>
<evidence type="ECO:0000256" key="4">
    <source>
        <dbReference type="ARBA" id="ARBA00023136"/>
    </source>
</evidence>
<comment type="subcellular location">
    <subcellularLocation>
        <location evidence="1">Membrane</location>
        <topology evidence="1">Multi-pass membrane protein</topology>
    </subcellularLocation>
</comment>
<dbReference type="Pfam" id="PF02674">
    <property type="entry name" value="Colicin_V"/>
    <property type="match status" value="1"/>
</dbReference>
<feature type="transmembrane region" description="Helical" evidence="5">
    <location>
        <begin position="98"/>
        <end position="123"/>
    </location>
</feature>
<dbReference type="InterPro" id="IPR003825">
    <property type="entry name" value="Colicin-V_CvpA"/>
</dbReference>
<dbReference type="Proteomes" id="UP000176678">
    <property type="component" value="Unassembled WGS sequence"/>
</dbReference>
<organism evidence="6 7">
    <name type="scientific">Candidatus Uhrbacteria bacterium RIFCSPLOWO2_02_FULL_51_9</name>
    <dbReference type="NCBI Taxonomy" id="1802410"/>
    <lineage>
        <taxon>Bacteria</taxon>
        <taxon>Candidatus Uhriibacteriota</taxon>
    </lineage>
</organism>
<reference evidence="6 7" key="1">
    <citation type="journal article" date="2016" name="Nat. Commun.">
        <title>Thousands of microbial genomes shed light on interconnected biogeochemical processes in an aquifer system.</title>
        <authorList>
            <person name="Anantharaman K."/>
            <person name="Brown C.T."/>
            <person name="Hug L.A."/>
            <person name="Sharon I."/>
            <person name="Castelle C.J."/>
            <person name="Probst A.J."/>
            <person name="Thomas B.C."/>
            <person name="Singh A."/>
            <person name="Wilkins M.J."/>
            <person name="Karaoz U."/>
            <person name="Brodie E.L."/>
            <person name="Williams K.H."/>
            <person name="Hubbard S.S."/>
            <person name="Banfield J.F."/>
        </authorList>
    </citation>
    <scope>NUCLEOTIDE SEQUENCE [LARGE SCALE GENOMIC DNA]</scope>
</reference>
<feature type="transmembrane region" description="Helical" evidence="5">
    <location>
        <begin position="65"/>
        <end position="86"/>
    </location>
</feature>
<protein>
    <recommendedName>
        <fullName evidence="8">Colicin V production protein</fullName>
    </recommendedName>
</protein>
<dbReference type="GO" id="GO:0009403">
    <property type="term" value="P:toxin biosynthetic process"/>
    <property type="evidence" value="ECO:0007669"/>
    <property type="project" value="InterPro"/>
</dbReference>
<evidence type="ECO:0000256" key="2">
    <source>
        <dbReference type="ARBA" id="ARBA00022692"/>
    </source>
</evidence>
<dbReference type="PANTHER" id="PTHR37306:SF1">
    <property type="entry name" value="COLICIN V PRODUCTION PROTEIN"/>
    <property type="match status" value="1"/>
</dbReference>
<dbReference type="PANTHER" id="PTHR37306">
    <property type="entry name" value="COLICIN V PRODUCTION PROTEIN"/>
    <property type="match status" value="1"/>
</dbReference>
<dbReference type="AlphaFoldDB" id="A0A1F7VH49"/>
<name>A0A1F7VH49_9BACT</name>
<feature type="transmembrane region" description="Helical" evidence="5">
    <location>
        <begin position="31"/>
        <end position="53"/>
    </location>
</feature>
<evidence type="ECO:0000256" key="1">
    <source>
        <dbReference type="ARBA" id="ARBA00004141"/>
    </source>
</evidence>
<evidence type="ECO:0008006" key="8">
    <source>
        <dbReference type="Google" id="ProtNLM"/>
    </source>
</evidence>
<evidence type="ECO:0000313" key="6">
    <source>
        <dbReference type="EMBL" id="OGL89354.1"/>
    </source>
</evidence>
<proteinExistence type="predicted"/>
<gene>
    <name evidence="6" type="ORF">A3H75_02175</name>
</gene>
<accession>A0A1F7VH49</accession>
<comment type="caution">
    <text evidence="6">The sequence shown here is derived from an EMBL/GenBank/DDBJ whole genome shotgun (WGS) entry which is preliminary data.</text>
</comment>
<dbReference type="STRING" id="1802410.A3H75_02175"/>
<sequence>MSYFDVIIVCILFGFTLFGLWFGLIQSVGSIVGTIAGAYIAGHYFQPIAAWVITRSDWSENTARIVVFFILFVAVTRVIGALFWFAQKFLRLIPFGRLANRISGAALGFIEGLIVLGLFVYLVQKFPLAGSLAPAINASQVIDWTEPLVNRIVAQFPWLFSKLLQLL</sequence>